<dbReference type="Gene3D" id="3.40.980.10">
    <property type="entry name" value="MoaB/Mog-like domain"/>
    <property type="match status" value="1"/>
</dbReference>
<dbReference type="NCBIfam" id="TIGR00177">
    <property type="entry name" value="molyb_syn"/>
    <property type="match status" value="1"/>
</dbReference>
<evidence type="ECO:0000313" key="3">
    <source>
        <dbReference type="Proteomes" id="UP001063698"/>
    </source>
</evidence>
<dbReference type="AlphaFoldDB" id="A0A977K938"/>
<feature type="domain" description="MoaB/Mog" evidence="1">
    <location>
        <begin position="20"/>
        <end position="162"/>
    </location>
</feature>
<dbReference type="EMBL" id="CP006868">
    <property type="protein sequence ID" value="UXD21259.1"/>
    <property type="molecule type" value="Genomic_DNA"/>
</dbReference>
<keyword evidence="3" id="KW-1185">Reference proteome</keyword>
<accession>A0A977K938</accession>
<dbReference type="Proteomes" id="UP001063698">
    <property type="component" value="Chromosome"/>
</dbReference>
<dbReference type="CDD" id="cd00886">
    <property type="entry name" value="MogA_MoaB"/>
    <property type="match status" value="1"/>
</dbReference>
<dbReference type="InterPro" id="IPR001453">
    <property type="entry name" value="MoaB/Mog_dom"/>
</dbReference>
<organism evidence="2 3">
    <name type="scientific">Ignicoccus pacificus DSM 13166</name>
    <dbReference type="NCBI Taxonomy" id="940294"/>
    <lineage>
        <taxon>Archaea</taxon>
        <taxon>Thermoproteota</taxon>
        <taxon>Thermoprotei</taxon>
        <taxon>Desulfurococcales</taxon>
        <taxon>Desulfurococcaceae</taxon>
        <taxon>Ignicoccus</taxon>
    </lineage>
</organism>
<dbReference type="SMART" id="SM00852">
    <property type="entry name" value="MoCF_biosynth"/>
    <property type="match status" value="1"/>
</dbReference>
<dbReference type="GO" id="GO:0005829">
    <property type="term" value="C:cytosol"/>
    <property type="evidence" value="ECO:0007669"/>
    <property type="project" value="TreeGrafter"/>
</dbReference>
<dbReference type="KEGG" id="ipc:IPA_01870"/>
<evidence type="ECO:0000259" key="1">
    <source>
        <dbReference type="SMART" id="SM00852"/>
    </source>
</evidence>
<dbReference type="InterPro" id="IPR036425">
    <property type="entry name" value="MoaB/Mog-like_dom_sf"/>
</dbReference>
<name>A0A977K938_9CREN</name>
<dbReference type="Pfam" id="PF00994">
    <property type="entry name" value="MoCF_biosynth"/>
    <property type="match status" value="1"/>
</dbReference>
<sequence>MLGLGVHEHERFGPKRVKVGIVVVSDAVYEGRREDISGKLAKEKVSKEHDVVYFAIVPNDETAILDSLENAKGAGADFVLFIGGSGIGPNDKTVDLISPMGKELPGFGELFRYETYRKHGSLAILSRAGLWAVNKTLVAVTPGNPDAVEIALNLLLPVLRHLVVEVKGLRHKK</sequence>
<dbReference type="PANTHER" id="PTHR43232">
    <property type="entry name" value="MOLYBDENUM COFACTOR BIOSYNTHESIS PROTEIN B"/>
    <property type="match status" value="1"/>
</dbReference>
<dbReference type="PANTHER" id="PTHR43232:SF2">
    <property type="entry name" value="MOLYBDENUM COFACTOR BIOSYNTHESIS PROTEIN B"/>
    <property type="match status" value="1"/>
</dbReference>
<dbReference type="SUPFAM" id="SSF53218">
    <property type="entry name" value="Molybdenum cofactor biosynthesis proteins"/>
    <property type="match status" value="1"/>
</dbReference>
<dbReference type="InterPro" id="IPR012245">
    <property type="entry name" value="MoaB"/>
</dbReference>
<reference evidence="2" key="1">
    <citation type="submission" date="2013-11" db="EMBL/GenBank/DDBJ databases">
        <title>Comparative genomics of Ignicoccus.</title>
        <authorList>
            <person name="Podar M."/>
        </authorList>
    </citation>
    <scope>NUCLEOTIDE SEQUENCE</scope>
    <source>
        <strain evidence="2">DSM 13166</strain>
    </source>
</reference>
<protein>
    <submittedName>
        <fullName evidence="2">Molybdenum cofactor biosynthesis protein</fullName>
    </submittedName>
</protein>
<dbReference type="GO" id="GO:0006777">
    <property type="term" value="P:Mo-molybdopterin cofactor biosynthetic process"/>
    <property type="evidence" value="ECO:0007669"/>
    <property type="project" value="InterPro"/>
</dbReference>
<proteinExistence type="predicted"/>
<evidence type="ECO:0000313" key="2">
    <source>
        <dbReference type="EMBL" id="UXD21259.1"/>
    </source>
</evidence>
<gene>
    <name evidence="2" type="ORF">IPA_01870</name>
</gene>